<protein>
    <submittedName>
        <fullName evidence="1">Nuclear transport factor 2 family protein</fullName>
    </submittedName>
</protein>
<dbReference type="AlphaFoldDB" id="A0A7L7KNL2"/>
<dbReference type="EMBL" id="CP048914">
    <property type="protein sequence ID" value="QMS84217.1"/>
    <property type="molecule type" value="Genomic_DNA"/>
</dbReference>
<gene>
    <name evidence="1" type="ORF">G4Z02_00155</name>
</gene>
<evidence type="ECO:0000313" key="2">
    <source>
        <dbReference type="Proteomes" id="UP000514720"/>
    </source>
</evidence>
<proteinExistence type="predicted"/>
<evidence type="ECO:0000313" key="1">
    <source>
        <dbReference type="EMBL" id="QMS84217.1"/>
    </source>
</evidence>
<name>A0A7L7KNL2_9MOLU</name>
<dbReference type="InterPro" id="IPR032710">
    <property type="entry name" value="NTF2-like_dom_sf"/>
</dbReference>
<dbReference type="Gene3D" id="3.10.450.50">
    <property type="match status" value="1"/>
</dbReference>
<dbReference type="SUPFAM" id="SSF54427">
    <property type="entry name" value="NTF2-like"/>
    <property type="match status" value="1"/>
</dbReference>
<reference evidence="1 2" key="1">
    <citation type="submission" date="2020-02" db="EMBL/GenBank/DDBJ databases">
        <authorList>
            <person name="Zheng R.K."/>
            <person name="Sun C.M."/>
        </authorList>
    </citation>
    <scope>NUCLEOTIDE SEQUENCE [LARGE SCALE GENOMIC DNA]</scope>
    <source>
        <strain evidence="2">zrk13</strain>
    </source>
</reference>
<dbReference type="Proteomes" id="UP000514720">
    <property type="component" value="Chromosome"/>
</dbReference>
<dbReference type="KEGG" id="xcl:G4Z02_00155"/>
<dbReference type="RefSeq" id="WP_258877829.1">
    <property type="nucleotide sequence ID" value="NZ_CP048914.1"/>
</dbReference>
<accession>A0A7L7KNL2</accession>
<organism evidence="1 2">
    <name type="scientific">Candidatus Xianfuyuplasma coldseepsis</name>
    <dbReference type="NCBI Taxonomy" id="2782163"/>
    <lineage>
        <taxon>Bacteria</taxon>
        <taxon>Bacillati</taxon>
        <taxon>Mycoplasmatota</taxon>
        <taxon>Mollicutes</taxon>
        <taxon>Candidatus Izemoplasmatales</taxon>
        <taxon>Candidatus Izemoplasmataceae</taxon>
        <taxon>Candidatus Xianfuyuplasma</taxon>
    </lineage>
</organism>
<sequence>MTKEEQLLEIDRQFARLAQTEGVFAWRRYCADDVLMATSEHNPYVEGWSSIEPSLQELYSLDHVIFTWSPTYAFVSGDNSLGVTTGLYERTYLTNGETKKQHGKYVNVWRKISNQWTIVFDMGN</sequence>
<keyword evidence="2" id="KW-1185">Reference proteome</keyword>